<organism evidence="4 5">
    <name type="scientific">Variovorax defluvii</name>
    <dbReference type="NCBI Taxonomy" id="913761"/>
    <lineage>
        <taxon>Bacteria</taxon>
        <taxon>Pseudomonadati</taxon>
        <taxon>Pseudomonadota</taxon>
        <taxon>Betaproteobacteria</taxon>
        <taxon>Burkholderiales</taxon>
        <taxon>Comamonadaceae</taxon>
        <taxon>Variovorax</taxon>
    </lineage>
</organism>
<keyword evidence="1" id="KW-0472">Membrane</keyword>
<reference evidence="5" key="1">
    <citation type="journal article" date="2019" name="Int. J. Syst. Evol. Microbiol.">
        <title>The Global Catalogue of Microorganisms (GCM) 10K type strain sequencing project: providing services to taxonomists for standard genome sequencing and annotation.</title>
        <authorList>
            <consortium name="The Broad Institute Genomics Platform"/>
            <consortium name="The Broad Institute Genome Sequencing Center for Infectious Disease"/>
            <person name="Wu L."/>
            <person name="Ma J."/>
        </authorList>
    </citation>
    <scope>NUCLEOTIDE SEQUENCE [LARGE SCALE GENOMIC DNA]</scope>
    <source>
        <strain evidence="5">JCM 17804</strain>
    </source>
</reference>
<feature type="domain" description="OmpA-like" evidence="3">
    <location>
        <begin position="280"/>
        <end position="403"/>
    </location>
</feature>
<dbReference type="Proteomes" id="UP001500975">
    <property type="component" value="Unassembled WGS sequence"/>
</dbReference>
<feature type="chain" id="PRO_5046257932" description="OmpA-like domain-containing protein" evidence="2">
    <location>
        <begin position="39"/>
        <end position="403"/>
    </location>
</feature>
<dbReference type="EMBL" id="BAABGJ010000080">
    <property type="protein sequence ID" value="GAA4354257.1"/>
    <property type="molecule type" value="Genomic_DNA"/>
</dbReference>
<dbReference type="SUPFAM" id="SSF103088">
    <property type="entry name" value="OmpA-like"/>
    <property type="match status" value="1"/>
</dbReference>
<dbReference type="InterPro" id="IPR036737">
    <property type="entry name" value="OmpA-like_sf"/>
</dbReference>
<evidence type="ECO:0000313" key="5">
    <source>
        <dbReference type="Proteomes" id="UP001500975"/>
    </source>
</evidence>
<proteinExistence type="predicted"/>
<evidence type="ECO:0000256" key="2">
    <source>
        <dbReference type="SAM" id="SignalP"/>
    </source>
</evidence>
<sequence>MTNMPMPSGSLRRHASCAFAALLLVLAGCASVPPPANSTVEQPFEDAVATVTDNLLRQTPKQPALLARMSAKRGVVIDPMIDAGSAQQTAATQRLQERVSQRLGAKHESVELLPFERGNLGRARYLLTGTMTRLTMAEDRSPLRIDLALTELASGLVVAQSSAVARDEGLDHTPLRYYQDTPVPTKDLVIESYIRTTATPAGQRADPYYLERIAVAPVIKDATTHYNAERYQDALTQYSAAGEAPGGDAQLRVLNGIYLSSAKLGRTTEAEQAFGKIVAYGIARQQLGVKFLFNPGGTLFWSDAKVSGPYGMWLREIARASADAKVCMDIVGHTSRTGSVAFNDMLSMQRARYIRQRLVGEAAVLGERTTTSGKGFRENLIGSGTDDAVDALDRRVEFKIVGC</sequence>
<keyword evidence="5" id="KW-1185">Reference proteome</keyword>
<keyword evidence="2" id="KW-0732">Signal</keyword>
<comment type="caution">
    <text evidence="4">The sequence shown here is derived from an EMBL/GenBank/DDBJ whole genome shotgun (WGS) entry which is preliminary data.</text>
</comment>
<feature type="signal peptide" evidence="2">
    <location>
        <begin position="1"/>
        <end position="38"/>
    </location>
</feature>
<dbReference type="Gene3D" id="3.30.1330.60">
    <property type="entry name" value="OmpA-like domain"/>
    <property type="match status" value="1"/>
</dbReference>
<name>A0ABP8I9J6_9BURK</name>
<evidence type="ECO:0000256" key="1">
    <source>
        <dbReference type="PROSITE-ProRule" id="PRU00473"/>
    </source>
</evidence>
<evidence type="ECO:0000313" key="4">
    <source>
        <dbReference type="EMBL" id="GAA4354257.1"/>
    </source>
</evidence>
<dbReference type="PROSITE" id="PS51123">
    <property type="entry name" value="OMPA_2"/>
    <property type="match status" value="1"/>
</dbReference>
<gene>
    <name evidence="4" type="ORF">GCM10023165_45350</name>
</gene>
<protein>
    <recommendedName>
        <fullName evidence="3">OmpA-like domain-containing protein</fullName>
    </recommendedName>
</protein>
<evidence type="ECO:0000259" key="3">
    <source>
        <dbReference type="PROSITE" id="PS51123"/>
    </source>
</evidence>
<dbReference type="InterPro" id="IPR006665">
    <property type="entry name" value="OmpA-like"/>
</dbReference>
<accession>A0ABP8I9J6</accession>